<dbReference type="SUPFAM" id="SSF46785">
    <property type="entry name" value="Winged helix' DNA-binding domain"/>
    <property type="match status" value="1"/>
</dbReference>
<dbReference type="Gene3D" id="3.40.50.80">
    <property type="entry name" value="Nucleotide-binding domain of ferredoxin-NADP reductase (FNR) module"/>
    <property type="match status" value="1"/>
</dbReference>
<evidence type="ECO:0000259" key="2">
    <source>
        <dbReference type="PROSITE" id="PS51384"/>
    </source>
</evidence>
<dbReference type="CDD" id="cd06193">
    <property type="entry name" value="siderophore_interacting"/>
    <property type="match status" value="1"/>
</dbReference>
<accession>A0A1H1MGF5</accession>
<feature type="domain" description="FAD-binding FR-type" evidence="2">
    <location>
        <begin position="13"/>
        <end position="146"/>
    </location>
</feature>
<dbReference type="InterPro" id="IPR017927">
    <property type="entry name" value="FAD-bd_FR_type"/>
</dbReference>
<protein>
    <submittedName>
        <fullName evidence="3">NADPH-dependent ferric siderophore reductase, contains FAD-binding and SIP domains</fullName>
    </submittedName>
</protein>
<dbReference type="GO" id="GO:0046983">
    <property type="term" value="F:protein dimerization activity"/>
    <property type="evidence" value="ECO:0007669"/>
    <property type="project" value="InterPro"/>
</dbReference>
<name>A0A1H1MGF5_9MICO</name>
<evidence type="ECO:0000313" key="4">
    <source>
        <dbReference type="Proteomes" id="UP000199597"/>
    </source>
</evidence>
<dbReference type="InterPro" id="IPR007037">
    <property type="entry name" value="SIP_rossman_dom"/>
</dbReference>
<dbReference type="Pfam" id="PF04954">
    <property type="entry name" value="SIP"/>
    <property type="match status" value="1"/>
</dbReference>
<dbReference type="PANTHER" id="PTHR30157:SF0">
    <property type="entry name" value="NADPH-DEPENDENT FERRIC-CHELATE REDUCTASE"/>
    <property type="match status" value="1"/>
</dbReference>
<organism evidence="3 4">
    <name type="scientific">Brevibacterium siliguriense</name>
    <dbReference type="NCBI Taxonomy" id="1136497"/>
    <lineage>
        <taxon>Bacteria</taxon>
        <taxon>Bacillati</taxon>
        <taxon>Actinomycetota</taxon>
        <taxon>Actinomycetes</taxon>
        <taxon>Micrococcales</taxon>
        <taxon>Brevibacteriaceae</taxon>
        <taxon>Brevibacterium</taxon>
    </lineage>
</organism>
<dbReference type="InterPro" id="IPR039261">
    <property type="entry name" value="FNR_nucleotide-bd"/>
</dbReference>
<dbReference type="Gene3D" id="2.40.30.10">
    <property type="entry name" value="Translation factors"/>
    <property type="match status" value="1"/>
</dbReference>
<proteinExistence type="predicted"/>
<reference evidence="4" key="1">
    <citation type="submission" date="2016-10" db="EMBL/GenBank/DDBJ databases">
        <authorList>
            <person name="Varghese N."/>
            <person name="Submissions S."/>
        </authorList>
    </citation>
    <scope>NUCLEOTIDE SEQUENCE [LARGE SCALE GENOMIC DNA]</scope>
    <source>
        <strain evidence="4">DSM 23676</strain>
    </source>
</reference>
<dbReference type="RefSeq" id="WP_092009602.1">
    <property type="nucleotide sequence ID" value="NZ_LT629766.1"/>
</dbReference>
<dbReference type="Proteomes" id="UP000199597">
    <property type="component" value="Chromosome I"/>
</dbReference>
<dbReference type="STRING" id="1136497.SAMN04489752_0431"/>
<evidence type="ECO:0000256" key="1">
    <source>
        <dbReference type="SAM" id="MobiDB-lite"/>
    </source>
</evidence>
<dbReference type="PROSITE" id="PS51384">
    <property type="entry name" value="FAD_FR"/>
    <property type="match status" value="1"/>
</dbReference>
<dbReference type="GO" id="GO:0016491">
    <property type="term" value="F:oxidoreductase activity"/>
    <property type="evidence" value="ECO:0007669"/>
    <property type="project" value="InterPro"/>
</dbReference>
<dbReference type="PANTHER" id="PTHR30157">
    <property type="entry name" value="FERRIC REDUCTASE, NADPH-DEPENDENT"/>
    <property type="match status" value="1"/>
</dbReference>
<dbReference type="Pfam" id="PF08100">
    <property type="entry name" value="Dimerisation"/>
    <property type="match status" value="1"/>
</dbReference>
<feature type="region of interest" description="Disordered" evidence="1">
    <location>
        <begin position="282"/>
        <end position="315"/>
    </location>
</feature>
<dbReference type="InterPro" id="IPR017938">
    <property type="entry name" value="Riboflavin_synthase-like_b-brl"/>
</dbReference>
<dbReference type="OrthoDB" id="9814826at2"/>
<gene>
    <name evidence="3" type="ORF">SAMN04489752_0431</name>
</gene>
<dbReference type="EMBL" id="LT629766">
    <property type="protein sequence ID" value="SDR85465.1"/>
    <property type="molecule type" value="Genomic_DNA"/>
</dbReference>
<dbReference type="InterPro" id="IPR036388">
    <property type="entry name" value="WH-like_DNA-bd_sf"/>
</dbReference>
<dbReference type="InterPro" id="IPR012967">
    <property type="entry name" value="COMT_dimerisation"/>
</dbReference>
<dbReference type="SUPFAM" id="SSF63380">
    <property type="entry name" value="Riboflavin synthase domain-like"/>
    <property type="match status" value="1"/>
</dbReference>
<dbReference type="Pfam" id="PF08021">
    <property type="entry name" value="FAD_binding_9"/>
    <property type="match status" value="1"/>
</dbReference>
<dbReference type="InterPro" id="IPR036390">
    <property type="entry name" value="WH_DNA-bd_sf"/>
</dbReference>
<dbReference type="AlphaFoldDB" id="A0A1H1MGF5"/>
<dbReference type="InterPro" id="IPR013113">
    <property type="entry name" value="SIP_FAD-bd"/>
</dbReference>
<dbReference type="Gene3D" id="1.10.10.10">
    <property type="entry name" value="Winged helix-like DNA-binding domain superfamily/Winged helix DNA-binding domain"/>
    <property type="match status" value="1"/>
</dbReference>
<keyword evidence="4" id="KW-1185">Reference proteome</keyword>
<evidence type="ECO:0000313" key="3">
    <source>
        <dbReference type="EMBL" id="SDR85465.1"/>
    </source>
</evidence>
<dbReference type="InterPro" id="IPR039374">
    <property type="entry name" value="SIP_fam"/>
</dbReference>
<feature type="compositionally biased region" description="Low complexity" evidence="1">
    <location>
        <begin position="295"/>
        <end position="315"/>
    </location>
</feature>
<sequence length="630" mass="67289">MPRTSRPLQVLPIILREVEVTGIVDITPNMRRLTVAGDQLAAGGVGEAARPAFRSEGFDDHVKLVIPPPDGSSLDIGEQEEFRFNWNREALNRARDYTVRSVDHETNSFSIDIVRHDSGLASDWAFGVAVGDRISFAGPKTCAGLADDIDFHLLVADETALPAVGRWLEEAPAGTRGHIIVEVPTSDDIQDITTEADVEIDWLIRGSTAPGESRLMFDAVKNLDLPEGRTFAWCAGETLTIAPIRRYLRREIGLPKEDVEVVGYWRKMPTRPAAPSAAVASMPEATLEGSGAETGPADDSAPSAAAGGESSAESGGTLEVLHQVHEMTELLPAIITRTAVTFGINDLIAGGVATAEAIAAELGLDPDRVRPVLTAMCSLGLLTHDDEIYRNTPTGAVLTGDGASDGLDLSDPALLDLFSLVDLIDVLRGGFASRTSRASTIQAPTWHAQRDADSELDSAHRRRSLDHLQYVLDLILDLEPVASAGNLAVVGDVDAEAAAALTRRAPRSGRTIHTPGAQGLSGRQPWPDVDCTLVIAGLTGRSRTEVTSLLDRMLAASRTLVIVEPFTDDAETDDHQAEELITVLATTGNPSLTSDDLVADLHARGAPHVQVRDIGWGFGRFRSAVIATRS</sequence>